<dbReference type="GO" id="GO:0015297">
    <property type="term" value="F:antiporter activity"/>
    <property type="evidence" value="ECO:0007669"/>
    <property type="project" value="UniProtKB-KW"/>
</dbReference>
<reference evidence="14 15" key="1">
    <citation type="submission" date="2018-03" db="EMBL/GenBank/DDBJ databases">
        <title>Diversity of phytobeneficial traits revealed by whole-genome analysis of worldwide-isolated phenazine-producing Pseudomonas spp.</title>
        <authorList>
            <person name="Biessy A."/>
            <person name="Novinscak A."/>
            <person name="Blom J."/>
            <person name="Leger G."/>
            <person name="Thomashow L.S."/>
            <person name="Cazorla F.M."/>
            <person name="Josic D."/>
            <person name="Filion M."/>
        </authorList>
    </citation>
    <scope>NUCLEOTIDE SEQUENCE [LARGE SCALE GENOMIC DNA]</scope>
    <source>
        <strain evidence="14 15">ChPhzS24</strain>
    </source>
</reference>
<evidence type="ECO:0000256" key="4">
    <source>
        <dbReference type="ARBA" id="ARBA00022449"/>
    </source>
</evidence>
<dbReference type="GO" id="GO:1902600">
    <property type="term" value="P:proton transmembrane transport"/>
    <property type="evidence" value="ECO:0007669"/>
    <property type="project" value="InterPro"/>
</dbReference>
<keyword evidence="8 11" id="KW-1133">Transmembrane helix</keyword>
<feature type="transmembrane region" description="Helical" evidence="11">
    <location>
        <begin position="299"/>
        <end position="317"/>
    </location>
</feature>
<evidence type="ECO:0000313" key="14">
    <source>
        <dbReference type="EMBL" id="AZE31097.1"/>
    </source>
</evidence>
<sequence>MQVSVANLRLSDPRGFFCLYALYSNPPPEMPVFANLLIILASSLVVIALFRRLHLPPVLGYLCVGLLVGPTAFGWVNDNENLPDLAELGVVFLLFSLGLEFSVSKMLALRQVVFGLGSLQVLCSGAVLGGLLILAGGPLIPALLLGAGLALSSTAIVSKELGSLGEIFSSHGQNAIGVLLFQDVVAVLLLTLVPVFAGNTEQAWYWALPLTLGKTALLFIGLALASRWLLPRLFHEVAASHSAELFVLLALVIVLLTAWLTHLLGLSPALGAFLAGMLLGESRYRHQIEADIRPFRDILLGLFFVSIGMLIDLQLFASHALLILGLTLALMLIKGAVVALLLKLRGSDGETAWRSGLALAQGGEFCFALMAQMQQSQLMPAELSGLLLAATFCSMLLTPLLLRAAPGIAARLHRKPNQEAHLEEISALNAALQGHVVICGYGRVGQSIGRFLRREQQRFIALDDDPVRVQEAAAGESCVHYGDSRRAELLAAVGLERARLLVIAVDKTDIALNVLKSARRINSDVPILVRTRDDSQLAELKAAGASEVVPELLESSLMLASHALVMLGLPEHKVQAKVDEVRHNRYSLLHGFYHGAQTDLLDNRGQPRVLMHAVNLGSAAHACDLALGELALEQLGVDVQGVQRDGRDLELTAGTLLQAGDTVLMSGPLAAIEASEARLLGGQ</sequence>
<comment type="subcellular location">
    <subcellularLocation>
        <location evidence="1">Endomembrane system</location>
        <topology evidence="1">Multi-pass membrane protein</topology>
    </subcellularLocation>
</comment>
<dbReference type="GO" id="GO:0008324">
    <property type="term" value="F:monoatomic cation transmembrane transporter activity"/>
    <property type="evidence" value="ECO:0007669"/>
    <property type="project" value="InterPro"/>
</dbReference>
<dbReference type="GO" id="GO:0005886">
    <property type="term" value="C:plasma membrane"/>
    <property type="evidence" value="ECO:0007669"/>
    <property type="project" value="TreeGrafter"/>
</dbReference>
<dbReference type="GO" id="GO:0012505">
    <property type="term" value="C:endomembrane system"/>
    <property type="evidence" value="ECO:0007669"/>
    <property type="project" value="UniProtKB-SubCell"/>
</dbReference>
<dbReference type="InterPro" id="IPR003148">
    <property type="entry name" value="RCK_N"/>
</dbReference>
<evidence type="ECO:0000256" key="5">
    <source>
        <dbReference type="ARBA" id="ARBA00022538"/>
    </source>
</evidence>
<dbReference type="Pfam" id="PF00999">
    <property type="entry name" value="Na_H_Exchanger"/>
    <property type="match status" value="1"/>
</dbReference>
<dbReference type="FunFam" id="3.40.50.720:FF:000036">
    <property type="entry name" value="Glutathione-regulated potassium-efflux system protein KefB"/>
    <property type="match status" value="1"/>
</dbReference>
<evidence type="ECO:0000259" key="13">
    <source>
        <dbReference type="PROSITE" id="PS51202"/>
    </source>
</evidence>
<dbReference type="InterPro" id="IPR036721">
    <property type="entry name" value="RCK_C_sf"/>
</dbReference>
<feature type="transmembrane region" description="Helical" evidence="11">
    <location>
        <begin position="203"/>
        <end position="225"/>
    </location>
</feature>
<dbReference type="EMBL" id="CP027750">
    <property type="protein sequence ID" value="AZE31097.1"/>
    <property type="molecule type" value="Genomic_DNA"/>
</dbReference>
<comment type="similarity">
    <text evidence="2">Belongs to the monovalent cation:proton antiporter 2 (CPA2) transporter (TC 2.A.37) family.</text>
</comment>
<dbReference type="Proteomes" id="UP000280455">
    <property type="component" value="Chromosome"/>
</dbReference>
<evidence type="ECO:0000256" key="9">
    <source>
        <dbReference type="ARBA" id="ARBA00023065"/>
    </source>
</evidence>
<evidence type="ECO:0000256" key="8">
    <source>
        <dbReference type="ARBA" id="ARBA00022989"/>
    </source>
</evidence>
<dbReference type="InterPro" id="IPR036291">
    <property type="entry name" value="NAD(P)-bd_dom_sf"/>
</dbReference>
<feature type="transmembrane region" description="Helical" evidence="11">
    <location>
        <begin position="237"/>
        <end position="256"/>
    </location>
</feature>
<dbReference type="NCBIfam" id="TIGR00932">
    <property type="entry name" value="2a37"/>
    <property type="match status" value="1"/>
</dbReference>
<feature type="domain" description="RCK N-terminal" evidence="12">
    <location>
        <begin position="433"/>
        <end position="550"/>
    </location>
</feature>
<dbReference type="InterPro" id="IPR006153">
    <property type="entry name" value="Cation/H_exchanger_TM"/>
</dbReference>
<evidence type="ECO:0000313" key="15">
    <source>
        <dbReference type="Proteomes" id="UP000280455"/>
    </source>
</evidence>
<dbReference type="SUPFAM" id="SSF116726">
    <property type="entry name" value="TrkA C-terminal domain-like"/>
    <property type="match status" value="1"/>
</dbReference>
<dbReference type="InterPro" id="IPR038770">
    <property type="entry name" value="Na+/solute_symporter_sf"/>
</dbReference>
<accession>A0AAD1E7J6</accession>
<evidence type="ECO:0000259" key="12">
    <source>
        <dbReference type="PROSITE" id="PS51201"/>
    </source>
</evidence>
<evidence type="ECO:0000256" key="2">
    <source>
        <dbReference type="ARBA" id="ARBA00005551"/>
    </source>
</evidence>
<dbReference type="Pfam" id="PF02254">
    <property type="entry name" value="TrkA_N"/>
    <property type="match status" value="1"/>
</dbReference>
<feature type="transmembrane region" description="Helical" evidence="11">
    <location>
        <begin position="178"/>
        <end position="197"/>
    </location>
</feature>
<feature type="transmembrane region" description="Helical" evidence="11">
    <location>
        <begin position="113"/>
        <end position="133"/>
    </location>
</feature>
<keyword evidence="6 11" id="KW-0812">Transmembrane</keyword>
<evidence type="ECO:0000256" key="6">
    <source>
        <dbReference type="ARBA" id="ARBA00022692"/>
    </source>
</evidence>
<keyword evidence="5" id="KW-0633">Potassium transport</keyword>
<dbReference type="InterPro" id="IPR004771">
    <property type="entry name" value="K/H_exchanger"/>
</dbReference>
<evidence type="ECO:0000256" key="11">
    <source>
        <dbReference type="SAM" id="Phobius"/>
    </source>
</evidence>
<protein>
    <submittedName>
        <fullName evidence="14">Inner membrane protein, KefB/KefC family</fullName>
    </submittedName>
</protein>
<evidence type="ECO:0000256" key="3">
    <source>
        <dbReference type="ARBA" id="ARBA00022448"/>
    </source>
</evidence>
<feature type="transmembrane region" description="Helical" evidence="11">
    <location>
        <begin position="32"/>
        <end position="51"/>
    </location>
</feature>
<evidence type="ECO:0000256" key="7">
    <source>
        <dbReference type="ARBA" id="ARBA00022958"/>
    </source>
</evidence>
<proteinExistence type="inferred from homology"/>
<feature type="transmembrane region" description="Helical" evidence="11">
    <location>
        <begin position="82"/>
        <end position="101"/>
    </location>
</feature>
<dbReference type="Gene3D" id="1.20.1530.20">
    <property type="match status" value="1"/>
</dbReference>
<gene>
    <name evidence="14" type="ORF">C4K07_4326</name>
</gene>
<dbReference type="Gene3D" id="3.40.50.720">
    <property type="entry name" value="NAD(P)-binding Rossmann-like Domain"/>
    <property type="match status" value="1"/>
</dbReference>
<keyword evidence="10 11" id="KW-0472">Membrane</keyword>
<feature type="transmembrane region" description="Helical" evidence="11">
    <location>
        <begin position="58"/>
        <end position="76"/>
    </location>
</feature>
<feature type="domain" description="RCK C-terminal" evidence="13">
    <location>
        <begin position="598"/>
        <end position="681"/>
    </location>
</feature>
<dbReference type="AlphaFoldDB" id="A0AAD1E7J6"/>
<dbReference type="PROSITE" id="PS51202">
    <property type="entry name" value="RCK_C"/>
    <property type="match status" value="1"/>
</dbReference>
<organism evidence="14 15">
    <name type="scientific">Pseudomonas chlororaphis subsp. aureofaciens</name>
    <dbReference type="NCBI Taxonomy" id="587851"/>
    <lineage>
        <taxon>Bacteria</taxon>
        <taxon>Pseudomonadati</taxon>
        <taxon>Pseudomonadota</taxon>
        <taxon>Gammaproteobacteria</taxon>
        <taxon>Pseudomonadales</taxon>
        <taxon>Pseudomonadaceae</taxon>
        <taxon>Pseudomonas</taxon>
    </lineage>
</organism>
<dbReference type="GO" id="GO:0006813">
    <property type="term" value="P:potassium ion transport"/>
    <property type="evidence" value="ECO:0007669"/>
    <property type="project" value="UniProtKB-KW"/>
</dbReference>
<dbReference type="PROSITE" id="PS51201">
    <property type="entry name" value="RCK_N"/>
    <property type="match status" value="1"/>
</dbReference>
<feature type="transmembrane region" description="Helical" evidence="11">
    <location>
        <begin position="323"/>
        <end position="344"/>
    </location>
</feature>
<keyword evidence="4" id="KW-0050">Antiport</keyword>
<evidence type="ECO:0000256" key="1">
    <source>
        <dbReference type="ARBA" id="ARBA00004127"/>
    </source>
</evidence>
<name>A0AAD1E7J6_9PSED</name>
<evidence type="ECO:0000256" key="10">
    <source>
        <dbReference type="ARBA" id="ARBA00023136"/>
    </source>
</evidence>
<keyword evidence="7" id="KW-0630">Potassium</keyword>
<dbReference type="PANTHER" id="PTHR46157:SF4">
    <property type="entry name" value="K(+) EFFLUX ANTIPORTER 3, CHLOROPLASTIC"/>
    <property type="match status" value="1"/>
</dbReference>
<keyword evidence="9" id="KW-0406">Ion transport</keyword>
<keyword evidence="3" id="KW-0813">Transport</keyword>
<dbReference type="InterPro" id="IPR006037">
    <property type="entry name" value="RCK_C"/>
</dbReference>
<feature type="transmembrane region" description="Helical" evidence="11">
    <location>
        <begin position="385"/>
        <end position="405"/>
    </location>
</feature>
<dbReference type="PANTHER" id="PTHR46157">
    <property type="entry name" value="K(+) EFFLUX ANTIPORTER 3, CHLOROPLASTIC"/>
    <property type="match status" value="1"/>
</dbReference>
<dbReference type="SUPFAM" id="SSF51735">
    <property type="entry name" value="NAD(P)-binding Rossmann-fold domains"/>
    <property type="match status" value="1"/>
</dbReference>